<dbReference type="PANTHER" id="PTHR43767">
    <property type="entry name" value="LONG-CHAIN-FATTY-ACID--COA LIGASE"/>
    <property type="match status" value="1"/>
</dbReference>
<evidence type="ECO:0000313" key="6">
    <source>
        <dbReference type="Proteomes" id="UP000216825"/>
    </source>
</evidence>
<dbReference type="InterPro" id="IPR050237">
    <property type="entry name" value="ATP-dep_AMP-bd_enzyme"/>
</dbReference>
<dbReference type="InterPro" id="IPR000873">
    <property type="entry name" value="AMP-dep_synth/lig_dom"/>
</dbReference>
<reference evidence="5 6" key="2">
    <citation type="submission" date="2020-07" db="EMBL/GenBank/DDBJ databases">
        <title>Genome of starter culture bacteria Kocuria salsicia reveals its technological properties and safety for usage in meat industry.</title>
        <authorList>
            <person name="Michael M."/>
            <person name="Konstantin K."/>
            <person name="Evgenii K."/>
            <person name="Galina S."/>
            <person name="Oksana K."/>
            <person name="Andrei L."/>
        </authorList>
    </citation>
    <scope>NUCLEOTIDE SEQUENCE [LARGE SCALE GENOMIC DNA]</scope>
    <source>
        <strain evidence="5 6">80</strain>
    </source>
</reference>
<accession>A0A7D7PSW6</accession>
<protein>
    <submittedName>
        <fullName evidence="5">2,3-dihydroxybenzoate-AMP ligase</fullName>
        <ecNumber evidence="5">6.3.2.-</ecNumber>
    </submittedName>
</protein>
<evidence type="ECO:0000259" key="3">
    <source>
        <dbReference type="Pfam" id="PF00501"/>
    </source>
</evidence>
<feature type="domain" description="AMP-dependent synthetase/ligase" evidence="3">
    <location>
        <begin position="41"/>
        <end position="408"/>
    </location>
</feature>
<dbReference type="InterPro" id="IPR025110">
    <property type="entry name" value="AMP-bd_C"/>
</dbReference>
<dbReference type="SUPFAM" id="SSF56801">
    <property type="entry name" value="Acetyl-CoA synthetase-like"/>
    <property type="match status" value="1"/>
</dbReference>
<dbReference type="FunFam" id="2.30.38.10:FF:000003">
    <property type="entry name" value="Vibriobactin-specific 2,3-dihydroxybenzoate-AMP ligase"/>
    <property type="match status" value="1"/>
</dbReference>
<dbReference type="Pfam" id="PF00501">
    <property type="entry name" value="AMP-binding"/>
    <property type="match status" value="1"/>
</dbReference>
<dbReference type="KEGG" id="kvr:CIB50_0002071"/>
<dbReference type="AlphaFoldDB" id="A0A7D7PSW6"/>
<dbReference type="PANTHER" id="PTHR43767:SF1">
    <property type="entry name" value="NONRIBOSOMAL PEPTIDE SYNTHASE PES1 (EUROFUNG)-RELATED"/>
    <property type="match status" value="1"/>
</dbReference>
<dbReference type="RefSeq" id="WP_094394161.1">
    <property type="nucleotide sequence ID" value="NZ_CP059343.1"/>
</dbReference>
<dbReference type="Gene3D" id="3.40.50.980">
    <property type="match status" value="2"/>
</dbReference>
<evidence type="ECO:0000313" key="5">
    <source>
        <dbReference type="EMBL" id="QMS57334.1"/>
    </source>
</evidence>
<name>A0A7D7PSW6_KOCVA</name>
<feature type="domain" description="AMP-binding enzyme C-terminal" evidence="4">
    <location>
        <begin position="460"/>
        <end position="538"/>
    </location>
</feature>
<dbReference type="EMBL" id="CP059343">
    <property type="protein sequence ID" value="QMS57334.1"/>
    <property type="molecule type" value="Genomic_DNA"/>
</dbReference>
<dbReference type="Gene3D" id="2.30.38.10">
    <property type="entry name" value="Luciferase, Domain 3"/>
    <property type="match status" value="1"/>
</dbReference>
<dbReference type="EC" id="6.3.2.-" evidence="5"/>
<evidence type="ECO:0000256" key="1">
    <source>
        <dbReference type="ARBA" id="ARBA00022598"/>
    </source>
</evidence>
<keyword evidence="1 5" id="KW-0436">Ligase</keyword>
<dbReference type="Gene3D" id="3.30.300.30">
    <property type="match status" value="1"/>
</dbReference>
<dbReference type="InterPro" id="IPR045851">
    <property type="entry name" value="AMP-bd_C_sf"/>
</dbReference>
<feature type="region of interest" description="Disordered" evidence="2">
    <location>
        <begin position="533"/>
        <end position="557"/>
    </location>
</feature>
<sequence>MSEPSTQDLPPVLPNGMPAEAARHYRELGLWTGQTHRDLFDSAISGRPERTAVVDRHRSLTYRELGEGMARAAAVFRAAGVGEGSPVVVQLPNSAVFLETVGALFALGAVPVFALPAHGSREVEHFCALADAVAYVGPRRGPRDLLAVADAVREHRGDVAVVTVDERVAQPWAEARVDGDVVDVRDAAMPTTRVSPASLAFLQLSGGTTALPKLIPRTHDDYLYSVRRSVEVCDVRPEDVMLVALPCAHNFTMSSPGILGALHVGATIVMAADPSPTTCLSAIEKHGVTQAALVPPLLLAWLNSPAVARHDLSSLRTLWVGGAKLSDTAARRVGPELGCTLQQVFGMAEGLVNYTRLDDPEDLVVTTQGRPMSEHDELRILAEDGTPVAPGEPGVLHTRGPYTIRQYHRAPEVNARSFSEDGFYCTGDIVRQLPSGHIVVVGRDKDQINRGGEKVAPEAVENELLAHPAVHDVSVVGIPDEALGERICAYLIPRGDHRERMPTAVELRGFLRGRGLSSFAVPDVFEVVSEFPHTGVGKTSKKDQRGMAVPERGPATD</sequence>
<reference evidence="6" key="1">
    <citation type="submission" date="2017-08" db="EMBL/GenBank/DDBJ databases">
        <title>Draft Genome Sequence of Kocuria varians 80.</title>
        <authorList>
            <person name="Minaev M."/>
            <person name="Kurbakov K.A."/>
            <person name="Solodovnikova G.I."/>
            <person name="Kuznetsova O.A."/>
            <person name="Lisitsyn A.B."/>
        </authorList>
    </citation>
    <scope>NUCLEOTIDE SEQUENCE [LARGE SCALE GENOMIC DNA]</scope>
    <source>
        <strain evidence="6">80</strain>
    </source>
</reference>
<evidence type="ECO:0000259" key="4">
    <source>
        <dbReference type="Pfam" id="PF13193"/>
    </source>
</evidence>
<dbReference type="GO" id="GO:0016878">
    <property type="term" value="F:acid-thiol ligase activity"/>
    <property type="evidence" value="ECO:0007669"/>
    <property type="project" value="UniProtKB-ARBA"/>
</dbReference>
<dbReference type="Pfam" id="PF13193">
    <property type="entry name" value="AMP-binding_C"/>
    <property type="match status" value="1"/>
</dbReference>
<gene>
    <name evidence="5" type="primary">dhbE</name>
    <name evidence="5" type="ORF">CIB50_0002071</name>
</gene>
<evidence type="ECO:0000256" key="2">
    <source>
        <dbReference type="SAM" id="MobiDB-lite"/>
    </source>
</evidence>
<organism evidence="5 6">
    <name type="scientific">Kocuria varians</name>
    <name type="common">Micrococcus varians</name>
    <dbReference type="NCBI Taxonomy" id="1272"/>
    <lineage>
        <taxon>Bacteria</taxon>
        <taxon>Bacillati</taxon>
        <taxon>Actinomycetota</taxon>
        <taxon>Actinomycetes</taxon>
        <taxon>Micrococcales</taxon>
        <taxon>Micrococcaceae</taxon>
        <taxon>Kocuria</taxon>
    </lineage>
</organism>
<keyword evidence="6" id="KW-1185">Reference proteome</keyword>
<proteinExistence type="predicted"/>
<dbReference type="Proteomes" id="UP000216825">
    <property type="component" value="Chromosome"/>
</dbReference>